<organism evidence="6 7">
    <name type="scientific">Liquidambar formosana</name>
    <name type="common">Formosan gum</name>
    <dbReference type="NCBI Taxonomy" id="63359"/>
    <lineage>
        <taxon>Eukaryota</taxon>
        <taxon>Viridiplantae</taxon>
        <taxon>Streptophyta</taxon>
        <taxon>Embryophyta</taxon>
        <taxon>Tracheophyta</taxon>
        <taxon>Spermatophyta</taxon>
        <taxon>Magnoliopsida</taxon>
        <taxon>eudicotyledons</taxon>
        <taxon>Gunneridae</taxon>
        <taxon>Pentapetalae</taxon>
        <taxon>Saxifragales</taxon>
        <taxon>Altingiaceae</taxon>
        <taxon>Liquidambar</taxon>
    </lineage>
</organism>
<dbReference type="AlphaFoldDB" id="A0AAP0RCC1"/>
<keyword evidence="1" id="KW-0723">Serine/threonine-protein kinase</keyword>
<dbReference type="InterPro" id="IPR000719">
    <property type="entry name" value="Prot_kinase_dom"/>
</dbReference>
<proteinExistence type="predicted"/>
<evidence type="ECO:0000313" key="7">
    <source>
        <dbReference type="Proteomes" id="UP001415857"/>
    </source>
</evidence>
<evidence type="ECO:0000256" key="3">
    <source>
        <dbReference type="ARBA" id="ARBA00022840"/>
    </source>
</evidence>
<protein>
    <recommendedName>
        <fullName evidence="5">Protein kinase domain-containing protein</fullName>
    </recommendedName>
</protein>
<feature type="region of interest" description="Disordered" evidence="4">
    <location>
        <begin position="271"/>
        <end position="290"/>
    </location>
</feature>
<evidence type="ECO:0000259" key="5">
    <source>
        <dbReference type="PROSITE" id="PS50011"/>
    </source>
</evidence>
<reference evidence="6 7" key="1">
    <citation type="journal article" date="2024" name="Plant J.">
        <title>Genome sequences and population genomics reveal climatic adaptation and genomic divergence between two closely related sweetgum species.</title>
        <authorList>
            <person name="Xu W.Q."/>
            <person name="Ren C.Q."/>
            <person name="Zhang X.Y."/>
            <person name="Comes H.P."/>
            <person name="Liu X.H."/>
            <person name="Li Y.G."/>
            <person name="Kettle C.J."/>
            <person name="Jalonen R."/>
            <person name="Gaisberger H."/>
            <person name="Ma Y.Z."/>
            <person name="Qiu Y.X."/>
        </authorList>
    </citation>
    <scope>NUCLEOTIDE SEQUENCE [LARGE SCALE GENOMIC DNA]</scope>
    <source>
        <strain evidence="6">Hangzhou</strain>
    </source>
</reference>
<dbReference type="Proteomes" id="UP001415857">
    <property type="component" value="Unassembled WGS sequence"/>
</dbReference>
<dbReference type="Gene3D" id="3.30.200.20">
    <property type="entry name" value="Phosphorylase Kinase, domain 1"/>
    <property type="match status" value="1"/>
</dbReference>
<dbReference type="EMBL" id="JBBPBK010000011">
    <property type="protein sequence ID" value="KAK9274859.1"/>
    <property type="molecule type" value="Genomic_DNA"/>
</dbReference>
<dbReference type="PANTHER" id="PTHR47989">
    <property type="entry name" value="OS01G0750732 PROTEIN"/>
    <property type="match status" value="1"/>
</dbReference>
<dbReference type="InterPro" id="IPR001245">
    <property type="entry name" value="Ser-Thr/Tyr_kinase_cat_dom"/>
</dbReference>
<sequence>MNLRQRSGKEKGISEVGSEKVVVVAVKASKEIRKTPLVWALTHIVQPGDCIKLLVVTLSHSSGRKLWGFSRFTTDCTNGHRWSHSGTSSDQKDDIIYLCSQTMRQLHDIYDPNKIKVKIKIVSGSPCGVVAAEARRAESNWVILDNRLKHEKKCCMKELQCNVVVMKGSQPRVLRLNLVVSPKMESEVADPLPFETDASAKHLKTKLDLVNTIRGPPVTPSSSPDQETPLTATDVGTSSISSSDPGTSPFFLSGIYGDLKKEYSFVTEENWDLDESNSDSDSERLSPLSTSSCFQPWSGSILSSGGELPKYLKEGSQRPNDKALLTTSKSLRDKFSELGREPEIGVLNYRLGLDLGKNVREVISLSRNAPSCSPPLCSICQHKAPVFGKPPRWFTYAELECATGGFSQENFLAEGGFGSVHRGVLPDGQVIAVKQHKLASSQGDVEFCSEVEVLSCAQHRNVVMLIGLCCGGWKKVAGL</sequence>
<dbReference type="FunFam" id="3.30.200.20:FF:000162">
    <property type="entry name" value="Adenine nucleotide alpha hydrolase-like domain kinase"/>
    <property type="match status" value="1"/>
</dbReference>
<dbReference type="GO" id="GO:0004674">
    <property type="term" value="F:protein serine/threonine kinase activity"/>
    <property type="evidence" value="ECO:0007669"/>
    <property type="project" value="UniProtKB-KW"/>
</dbReference>
<dbReference type="PROSITE" id="PS50011">
    <property type="entry name" value="PROTEIN_KINASE_DOM"/>
    <property type="match status" value="1"/>
</dbReference>
<keyword evidence="3" id="KW-0067">ATP-binding</keyword>
<dbReference type="SUPFAM" id="SSF56112">
    <property type="entry name" value="Protein kinase-like (PK-like)"/>
    <property type="match status" value="1"/>
</dbReference>
<keyword evidence="1" id="KW-0418">Kinase</keyword>
<feature type="region of interest" description="Disordered" evidence="4">
    <location>
        <begin position="211"/>
        <end position="244"/>
    </location>
</feature>
<feature type="compositionally biased region" description="Acidic residues" evidence="4">
    <location>
        <begin position="271"/>
        <end position="280"/>
    </location>
</feature>
<accession>A0AAP0RCC1</accession>
<evidence type="ECO:0000256" key="4">
    <source>
        <dbReference type="SAM" id="MobiDB-lite"/>
    </source>
</evidence>
<feature type="domain" description="Protein kinase" evidence="5">
    <location>
        <begin position="406"/>
        <end position="479"/>
    </location>
</feature>
<evidence type="ECO:0000313" key="6">
    <source>
        <dbReference type="EMBL" id="KAK9274859.1"/>
    </source>
</evidence>
<evidence type="ECO:0000256" key="2">
    <source>
        <dbReference type="ARBA" id="ARBA00022741"/>
    </source>
</evidence>
<dbReference type="FunFam" id="3.40.50.620:FF:000211">
    <property type="entry name" value="Dual-specific kinase DSK1-like"/>
    <property type="match status" value="1"/>
</dbReference>
<keyword evidence="1" id="KW-0808">Transferase</keyword>
<gene>
    <name evidence="6" type="ORF">L1049_022113</name>
</gene>
<evidence type="ECO:0000256" key="1">
    <source>
        <dbReference type="ARBA" id="ARBA00022527"/>
    </source>
</evidence>
<dbReference type="InterPro" id="IPR011009">
    <property type="entry name" value="Kinase-like_dom_sf"/>
</dbReference>
<dbReference type="PANTHER" id="PTHR47989:SF8">
    <property type="entry name" value="INACTIVE PROTEIN KINASE SELMODRAFT_444075-LIKE"/>
    <property type="match status" value="1"/>
</dbReference>
<name>A0AAP0RCC1_LIQFO</name>
<keyword evidence="7" id="KW-1185">Reference proteome</keyword>
<keyword evidence="2" id="KW-0547">Nucleotide-binding</keyword>
<dbReference type="GO" id="GO:0005524">
    <property type="term" value="F:ATP binding"/>
    <property type="evidence" value="ECO:0007669"/>
    <property type="project" value="UniProtKB-KW"/>
</dbReference>
<feature type="compositionally biased region" description="Polar residues" evidence="4">
    <location>
        <begin position="220"/>
        <end position="235"/>
    </location>
</feature>
<comment type="caution">
    <text evidence="6">The sequence shown here is derived from an EMBL/GenBank/DDBJ whole genome shotgun (WGS) entry which is preliminary data.</text>
</comment>
<dbReference type="Pfam" id="PF07714">
    <property type="entry name" value="PK_Tyr_Ser-Thr"/>
    <property type="match status" value="1"/>
</dbReference>